<organism evidence="1">
    <name type="scientific">Rhizobium rhizogenes</name>
    <name type="common">Agrobacterium rhizogenes</name>
    <dbReference type="NCBI Taxonomy" id="359"/>
    <lineage>
        <taxon>Bacteria</taxon>
        <taxon>Pseudomonadati</taxon>
        <taxon>Pseudomonadota</taxon>
        <taxon>Alphaproteobacteria</taxon>
        <taxon>Hyphomicrobiales</taxon>
        <taxon>Rhizobiaceae</taxon>
        <taxon>Rhizobium/Agrobacterium group</taxon>
        <taxon>Rhizobium</taxon>
    </lineage>
</organism>
<keyword evidence="1" id="KW-0614">Plasmid</keyword>
<dbReference type="SUPFAM" id="SSF51445">
    <property type="entry name" value="(Trans)glycosidases"/>
    <property type="match status" value="1"/>
</dbReference>
<dbReference type="Gene3D" id="3.20.20.80">
    <property type="entry name" value="Glycosidases"/>
    <property type="match status" value="1"/>
</dbReference>
<dbReference type="AlphaFoldDB" id="A0A7S5DR22"/>
<evidence type="ECO:0000313" key="1">
    <source>
        <dbReference type="EMBL" id="QCL10253.1"/>
    </source>
</evidence>
<dbReference type="InterPro" id="IPR001360">
    <property type="entry name" value="Glyco_hydro_1"/>
</dbReference>
<reference evidence="1" key="1">
    <citation type="submission" date="2018-12" db="EMBL/GenBank/DDBJ databases">
        <title>Three Rhizobium rhizogenes strains isolated from the same crown gall tumor carry diverse plasmids.</title>
        <authorList>
            <person name="Pulawska J."/>
            <person name="Kuzmanovic N."/>
        </authorList>
    </citation>
    <scope>NUCLEOTIDE SEQUENCE</scope>
    <source>
        <strain evidence="1">C6.5</strain>
        <plasmid evidence="1">pC6.5b</plasmid>
    </source>
</reference>
<proteinExistence type="predicted"/>
<keyword evidence="1" id="KW-0378">Hydrolase</keyword>
<protein>
    <submittedName>
        <fullName evidence="1">Glycosyl hydrolase 1 family protein</fullName>
    </submittedName>
</protein>
<dbReference type="GO" id="GO:0005975">
    <property type="term" value="P:carbohydrate metabolic process"/>
    <property type="evidence" value="ECO:0007669"/>
    <property type="project" value="InterPro"/>
</dbReference>
<geneLocation type="plasmid" evidence="1">
    <name>pC6.5b</name>
</geneLocation>
<sequence>MDPARQLQWAKGYAKRCGLIHTDFRSLKRTIKDSAYWYSRIADSNRLDV</sequence>
<dbReference type="GO" id="GO:0004553">
    <property type="term" value="F:hydrolase activity, hydrolyzing O-glycosyl compounds"/>
    <property type="evidence" value="ECO:0007669"/>
    <property type="project" value="InterPro"/>
</dbReference>
<dbReference type="InterPro" id="IPR017853">
    <property type="entry name" value="GH"/>
</dbReference>
<dbReference type="EMBL" id="MK318987">
    <property type="protein sequence ID" value="QCL10253.1"/>
    <property type="molecule type" value="Genomic_DNA"/>
</dbReference>
<gene>
    <name evidence="1" type="ORF">pC6.5b_359</name>
</gene>
<accession>A0A7S5DR22</accession>
<name>A0A7S5DR22_RHIRH</name>
<dbReference type="Pfam" id="PF00232">
    <property type="entry name" value="Glyco_hydro_1"/>
    <property type="match status" value="1"/>
</dbReference>